<dbReference type="SUPFAM" id="SSF52058">
    <property type="entry name" value="L domain-like"/>
    <property type="match status" value="1"/>
</dbReference>
<dbReference type="PANTHER" id="PTHR24373:SF275">
    <property type="entry name" value="TIR DOMAIN-CONTAINING PROTEIN"/>
    <property type="match status" value="1"/>
</dbReference>
<accession>A0AAV8W815</accession>
<dbReference type="GO" id="GO:0005615">
    <property type="term" value="C:extracellular space"/>
    <property type="evidence" value="ECO:0007669"/>
    <property type="project" value="TreeGrafter"/>
</dbReference>
<dbReference type="Proteomes" id="UP001159042">
    <property type="component" value="Unassembled WGS sequence"/>
</dbReference>
<evidence type="ECO:0000313" key="6">
    <source>
        <dbReference type="EMBL" id="KAJ8922016.1"/>
    </source>
</evidence>
<feature type="signal peptide" evidence="5">
    <location>
        <begin position="1"/>
        <end position="17"/>
    </location>
</feature>
<gene>
    <name evidence="6" type="ORF">NQ315_008655</name>
</gene>
<feature type="transmembrane region" description="Helical" evidence="4">
    <location>
        <begin position="406"/>
        <end position="426"/>
    </location>
</feature>
<protein>
    <submittedName>
        <fullName evidence="6">Uncharacterized protein</fullName>
    </submittedName>
</protein>
<dbReference type="Gene3D" id="3.80.10.10">
    <property type="entry name" value="Ribonuclease Inhibitor"/>
    <property type="match status" value="3"/>
</dbReference>
<comment type="caution">
    <text evidence="6">The sequence shown here is derived from an EMBL/GenBank/DDBJ whole genome shotgun (WGS) entry which is preliminary data.</text>
</comment>
<keyword evidence="3" id="KW-0677">Repeat</keyword>
<evidence type="ECO:0000256" key="3">
    <source>
        <dbReference type="ARBA" id="ARBA00022737"/>
    </source>
</evidence>
<dbReference type="GO" id="GO:0031012">
    <property type="term" value="C:extracellular matrix"/>
    <property type="evidence" value="ECO:0007669"/>
    <property type="project" value="TreeGrafter"/>
</dbReference>
<name>A0AAV8W815_9CUCU</name>
<dbReference type="AlphaFoldDB" id="A0AAV8W815"/>
<evidence type="ECO:0000256" key="4">
    <source>
        <dbReference type="SAM" id="Phobius"/>
    </source>
</evidence>
<dbReference type="InterPro" id="IPR003591">
    <property type="entry name" value="Leu-rich_rpt_typical-subtyp"/>
</dbReference>
<sequence>MLKLLLIFAFVVNSVLSDLCGNSSEYKCRCKRVPEPNTRLPVIVADCSDLNIDAFPSNVDNDINVLKLSVNDIEALDPNPSKIVSNDLQTLDLSYNKIASINDEFFLGIPNLRELDLSHNLITSLDDDSVFQNLNQLERLDLSFNKLQTLPDLLFMKLPNLKYLDLSYNPLGGFLTGSQDELKQKLRLSVNVTSLSLNGLNISNIPSTYFDDFNDLTYLSLADNSLDNIPAVPYSVEHLDMSGNNLTFVSARYLNYHSLKVLHLNRMPSLKEIHHYAFYNLVALEKLSITDCPNLKKFSDLAFDVASKNNHLHPKYLSLARNGLQKLNDTYKYFFRSMDHVDLTQNRWRCDCDILWLKEFEHVLYMPSEIRCFVPGEIKHKSILDLKEKDMPDCYPAIYGKKSHRILIIVLVSAVLVLIGLIFYLLRYPVNWLGSKNPIGPNSPYNLAATGE</sequence>
<keyword evidence="7" id="KW-1185">Reference proteome</keyword>
<keyword evidence="2 5" id="KW-0732">Signal</keyword>
<dbReference type="PANTHER" id="PTHR24373">
    <property type="entry name" value="SLIT RELATED LEUCINE-RICH REPEAT NEURONAL PROTEIN"/>
    <property type="match status" value="1"/>
</dbReference>
<reference evidence="6 7" key="1">
    <citation type="journal article" date="2023" name="Insect Mol. Biol.">
        <title>Genome sequencing provides insights into the evolution of gene families encoding plant cell wall-degrading enzymes in longhorned beetles.</title>
        <authorList>
            <person name="Shin N.R."/>
            <person name="Okamura Y."/>
            <person name="Kirsch R."/>
            <person name="Pauchet Y."/>
        </authorList>
    </citation>
    <scope>NUCLEOTIDE SEQUENCE [LARGE SCALE GENOMIC DNA]</scope>
    <source>
        <strain evidence="6">EAD_L_NR</strain>
    </source>
</reference>
<evidence type="ECO:0000256" key="2">
    <source>
        <dbReference type="ARBA" id="ARBA00022729"/>
    </source>
</evidence>
<evidence type="ECO:0000313" key="7">
    <source>
        <dbReference type="Proteomes" id="UP001159042"/>
    </source>
</evidence>
<proteinExistence type="predicted"/>
<keyword evidence="4" id="KW-1133">Transmembrane helix</keyword>
<dbReference type="InterPro" id="IPR025875">
    <property type="entry name" value="Leu-rich_rpt_4"/>
</dbReference>
<dbReference type="PROSITE" id="PS51450">
    <property type="entry name" value="LRR"/>
    <property type="match status" value="3"/>
</dbReference>
<dbReference type="Pfam" id="PF13855">
    <property type="entry name" value="LRR_8"/>
    <property type="match status" value="1"/>
</dbReference>
<dbReference type="InterPro" id="IPR001611">
    <property type="entry name" value="Leu-rich_rpt"/>
</dbReference>
<dbReference type="InterPro" id="IPR050328">
    <property type="entry name" value="Dev_Immune_Receptor"/>
</dbReference>
<dbReference type="Pfam" id="PF13306">
    <property type="entry name" value="LRR_5"/>
    <property type="match status" value="1"/>
</dbReference>
<dbReference type="SMART" id="SM00369">
    <property type="entry name" value="LRR_TYP"/>
    <property type="match status" value="4"/>
</dbReference>
<keyword evidence="4" id="KW-0812">Transmembrane</keyword>
<keyword evidence="1" id="KW-0433">Leucine-rich repeat</keyword>
<dbReference type="EMBL" id="JANEYG010000008">
    <property type="protein sequence ID" value="KAJ8922016.1"/>
    <property type="molecule type" value="Genomic_DNA"/>
</dbReference>
<keyword evidence="4" id="KW-0472">Membrane</keyword>
<feature type="chain" id="PRO_5043742856" evidence="5">
    <location>
        <begin position="18"/>
        <end position="452"/>
    </location>
</feature>
<evidence type="ECO:0000256" key="1">
    <source>
        <dbReference type="ARBA" id="ARBA00022614"/>
    </source>
</evidence>
<dbReference type="InterPro" id="IPR032675">
    <property type="entry name" value="LRR_dom_sf"/>
</dbReference>
<organism evidence="6 7">
    <name type="scientific">Exocentrus adspersus</name>
    <dbReference type="NCBI Taxonomy" id="1586481"/>
    <lineage>
        <taxon>Eukaryota</taxon>
        <taxon>Metazoa</taxon>
        <taxon>Ecdysozoa</taxon>
        <taxon>Arthropoda</taxon>
        <taxon>Hexapoda</taxon>
        <taxon>Insecta</taxon>
        <taxon>Pterygota</taxon>
        <taxon>Neoptera</taxon>
        <taxon>Endopterygota</taxon>
        <taxon>Coleoptera</taxon>
        <taxon>Polyphaga</taxon>
        <taxon>Cucujiformia</taxon>
        <taxon>Chrysomeloidea</taxon>
        <taxon>Cerambycidae</taxon>
        <taxon>Lamiinae</taxon>
        <taxon>Acanthocinini</taxon>
        <taxon>Exocentrus</taxon>
    </lineage>
</organism>
<dbReference type="InterPro" id="IPR026906">
    <property type="entry name" value="LRR_5"/>
</dbReference>
<dbReference type="SMART" id="SM00365">
    <property type="entry name" value="LRR_SD22"/>
    <property type="match status" value="4"/>
</dbReference>
<dbReference type="Pfam" id="PF12799">
    <property type="entry name" value="LRR_4"/>
    <property type="match status" value="1"/>
</dbReference>
<dbReference type="PRINTS" id="PR00019">
    <property type="entry name" value="LEURICHRPT"/>
</dbReference>
<evidence type="ECO:0000256" key="5">
    <source>
        <dbReference type="SAM" id="SignalP"/>
    </source>
</evidence>